<evidence type="ECO:0000313" key="7">
    <source>
        <dbReference type="Proteomes" id="UP000567795"/>
    </source>
</evidence>
<dbReference type="CDD" id="cd08509">
    <property type="entry name" value="PBP2_TmCBP_oligosaccharides_like"/>
    <property type="match status" value="1"/>
</dbReference>
<keyword evidence="7" id="KW-1185">Reference proteome</keyword>
<gene>
    <name evidence="6" type="ORF">FHU37_003710</name>
</gene>
<accession>A0A852ZY90</accession>
<dbReference type="PANTHER" id="PTHR30290">
    <property type="entry name" value="PERIPLASMIC BINDING COMPONENT OF ABC TRANSPORTER"/>
    <property type="match status" value="1"/>
</dbReference>
<evidence type="ECO:0000259" key="5">
    <source>
        <dbReference type="Pfam" id="PF00496"/>
    </source>
</evidence>
<dbReference type="GO" id="GO:0042597">
    <property type="term" value="C:periplasmic space"/>
    <property type="evidence" value="ECO:0007669"/>
    <property type="project" value="UniProtKB-ARBA"/>
</dbReference>
<evidence type="ECO:0000256" key="1">
    <source>
        <dbReference type="ARBA" id="ARBA00005695"/>
    </source>
</evidence>
<evidence type="ECO:0000313" key="6">
    <source>
        <dbReference type="EMBL" id="NYI06767.1"/>
    </source>
</evidence>
<evidence type="ECO:0000256" key="4">
    <source>
        <dbReference type="SAM" id="SignalP"/>
    </source>
</evidence>
<dbReference type="PIRSF" id="PIRSF002741">
    <property type="entry name" value="MppA"/>
    <property type="match status" value="1"/>
</dbReference>
<feature type="domain" description="Solute-binding protein family 5" evidence="5">
    <location>
        <begin position="89"/>
        <end position="462"/>
    </location>
</feature>
<dbReference type="SUPFAM" id="SSF53850">
    <property type="entry name" value="Periplasmic binding protein-like II"/>
    <property type="match status" value="1"/>
</dbReference>
<feature type="chain" id="PRO_5039197757" evidence="4">
    <location>
        <begin position="25"/>
        <end position="566"/>
    </location>
</feature>
<dbReference type="AlphaFoldDB" id="A0A852ZY90"/>
<protein>
    <submittedName>
        <fullName evidence="6">Peptide/nickel transport system substrate-binding protein</fullName>
    </submittedName>
</protein>
<keyword evidence="3 4" id="KW-0732">Signal</keyword>
<keyword evidence="2" id="KW-0813">Transport</keyword>
<sequence>MFHRRGPRRHGRAAAIGTVALALAAAGCTGSANNGGGGAGGTDADTLIVYTGQAGDWQINFNPYSPTMLEGPGTIFEPLFYYNNLSDSEPTPRLGTDFSWNEDGTELTISLRSDATWTDGEPFTAADVEFTLDMVAENPTLNSTGYAGDAEAVDDTTVRITFEEPAYMEEAQILGKLFIVPEHIWADLEDPATNVMENPVGTGPFTLGQFTPQAFTLTANPDYYDGEPALKNVRYVALSGNQSGADALSAGTIDWQTGPVPDIANVSENYPGYEAITVPMNQTTLMTCSNAEMGCTGPQTDQAVRQAIYYAIDRTQLNALAFENTSSEISPGFALLERDAEYISDQLPEPTAPMSPDTARSDELLQGAGWTKGGDGIYAKDGERLSLTVKVVAGWTDYITAVDTMAQQLKAAGIELVAQQVSWNEWSDARGRGEYQLLIDSLYQGPAADPYFLYSYFFSSDTTAPVGEVAQPNFARYSDPAVDEALAALKSINPEDTAARQAQFDVIQTRIAEAMPYIPVLTGGTTSEYHAEKFTGWPTLDNLYAIPAVWSRPDQSQIFLNLKPAS</sequence>
<reference evidence="6 7" key="1">
    <citation type="submission" date="2020-07" db="EMBL/GenBank/DDBJ databases">
        <title>Sequencing the genomes of 1000 actinobacteria strains.</title>
        <authorList>
            <person name="Klenk H.-P."/>
        </authorList>
    </citation>
    <scope>NUCLEOTIDE SEQUENCE [LARGE SCALE GENOMIC DNA]</scope>
    <source>
        <strain evidence="6 7">DSM 42178</strain>
    </source>
</reference>
<proteinExistence type="inferred from homology"/>
<dbReference type="Gene3D" id="3.40.190.10">
    <property type="entry name" value="Periplasmic binding protein-like II"/>
    <property type="match status" value="1"/>
</dbReference>
<dbReference type="RefSeq" id="WP_179815297.1">
    <property type="nucleotide sequence ID" value="NZ_JACBZD010000001.1"/>
</dbReference>
<dbReference type="InterPro" id="IPR039424">
    <property type="entry name" value="SBP_5"/>
</dbReference>
<dbReference type="Gene3D" id="3.10.105.10">
    <property type="entry name" value="Dipeptide-binding Protein, Domain 3"/>
    <property type="match status" value="1"/>
</dbReference>
<dbReference type="EMBL" id="JACBZD010000001">
    <property type="protein sequence ID" value="NYI06767.1"/>
    <property type="molecule type" value="Genomic_DNA"/>
</dbReference>
<comment type="similarity">
    <text evidence="1">Belongs to the bacterial solute-binding protein 5 family.</text>
</comment>
<evidence type="ECO:0000256" key="3">
    <source>
        <dbReference type="ARBA" id="ARBA00022729"/>
    </source>
</evidence>
<dbReference type="GO" id="GO:0015833">
    <property type="term" value="P:peptide transport"/>
    <property type="evidence" value="ECO:0007669"/>
    <property type="project" value="TreeGrafter"/>
</dbReference>
<organism evidence="6 7">
    <name type="scientific">Allostreptomyces psammosilenae</name>
    <dbReference type="NCBI Taxonomy" id="1892865"/>
    <lineage>
        <taxon>Bacteria</taxon>
        <taxon>Bacillati</taxon>
        <taxon>Actinomycetota</taxon>
        <taxon>Actinomycetes</taxon>
        <taxon>Kitasatosporales</taxon>
        <taxon>Streptomycetaceae</taxon>
        <taxon>Allostreptomyces</taxon>
    </lineage>
</organism>
<dbReference type="InterPro" id="IPR030678">
    <property type="entry name" value="Peptide/Ni-bd"/>
</dbReference>
<dbReference type="Gene3D" id="3.90.76.10">
    <property type="entry name" value="Dipeptide-binding Protein, Domain 1"/>
    <property type="match status" value="1"/>
</dbReference>
<dbReference type="GO" id="GO:1904680">
    <property type="term" value="F:peptide transmembrane transporter activity"/>
    <property type="evidence" value="ECO:0007669"/>
    <property type="project" value="TreeGrafter"/>
</dbReference>
<comment type="caution">
    <text evidence="6">The sequence shown here is derived from an EMBL/GenBank/DDBJ whole genome shotgun (WGS) entry which is preliminary data.</text>
</comment>
<dbReference type="PANTHER" id="PTHR30290:SF9">
    <property type="entry name" value="OLIGOPEPTIDE-BINDING PROTEIN APPA"/>
    <property type="match status" value="1"/>
</dbReference>
<dbReference type="PROSITE" id="PS51257">
    <property type="entry name" value="PROKAR_LIPOPROTEIN"/>
    <property type="match status" value="1"/>
</dbReference>
<dbReference type="InterPro" id="IPR000914">
    <property type="entry name" value="SBP_5_dom"/>
</dbReference>
<dbReference type="GO" id="GO:0043190">
    <property type="term" value="C:ATP-binding cassette (ABC) transporter complex"/>
    <property type="evidence" value="ECO:0007669"/>
    <property type="project" value="InterPro"/>
</dbReference>
<evidence type="ECO:0000256" key="2">
    <source>
        <dbReference type="ARBA" id="ARBA00022448"/>
    </source>
</evidence>
<dbReference type="Pfam" id="PF00496">
    <property type="entry name" value="SBP_bac_5"/>
    <property type="match status" value="1"/>
</dbReference>
<feature type="signal peptide" evidence="4">
    <location>
        <begin position="1"/>
        <end position="24"/>
    </location>
</feature>
<dbReference type="Proteomes" id="UP000567795">
    <property type="component" value="Unassembled WGS sequence"/>
</dbReference>
<name>A0A852ZY90_9ACTN</name>